<evidence type="ECO:0000256" key="2">
    <source>
        <dbReference type="SAM" id="SignalP"/>
    </source>
</evidence>
<feature type="compositionally biased region" description="Low complexity" evidence="1">
    <location>
        <begin position="37"/>
        <end position="67"/>
    </location>
</feature>
<evidence type="ECO:0008006" key="5">
    <source>
        <dbReference type="Google" id="ProtNLM"/>
    </source>
</evidence>
<gene>
    <name evidence="3" type="ORF">CQY22_010390</name>
</gene>
<dbReference type="EMBL" id="PDCN02000011">
    <property type="protein sequence ID" value="PIB75283.1"/>
    <property type="molecule type" value="Genomic_DNA"/>
</dbReference>
<dbReference type="Proteomes" id="UP000230551">
    <property type="component" value="Unassembled WGS sequence"/>
</dbReference>
<accession>A0A2G5PBA6</accession>
<comment type="caution">
    <text evidence="3">The sequence shown here is derived from an EMBL/GenBank/DDBJ whole genome shotgun (WGS) entry which is preliminary data.</text>
</comment>
<keyword evidence="2" id="KW-0732">Signal</keyword>
<feature type="region of interest" description="Disordered" evidence="1">
    <location>
        <begin position="17"/>
        <end position="67"/>
    </location>
</feature>
<feature type="signal peptide" evidence="2">
    <location>
        <begin position="1"/>
        <end position="15"/>
    </location>
</feature>
<name>A0A2G5PBA6_9MYCO</name>
<dbReference type="AlphaFoldDB" id="A0A2G5PBA6"/>
<evidence type="ECO:0000256" key="1">
    <source>
        <dbReference type="SAM" id="MobiDB-lite"/>
    </source>
</evidence>
<dbReference type="OrthoDB" id="4539803at2"/>
<keyword evidence="4" id="KW-1185">Reference proteome</keyword>
<sequence length="242" mass="24171">MQLAGAIAAAATVLAGCSSGGGQQTAITPLTPLTQRPAATTSSTAPTTTPSTTTTATSTSAVPSTAPGAGAPIADVSAWVDAAEPVDPDDFRSATRDGRTATLGANQVAFSLPGGSVECMTDSARIGEGALACLVTLTDPPARPIGQEGQWVPGWVSFDGAEVVVGAMRGDPGPFSVGAGSALADGSALKFGDFRCRSDEQGLFCLNYAQQSAVRLSADGVQPFGCLQRADAPVDASARYSC</sequence>
<feature type="chain" id="PRO_5039627361" description="LppI" evidence="2">
    <location>
        <begin position="16"/>
        <end position="242"/>
    </location>
</feature>
<evidence type="ECO:0000313" key="4">
    <source>
        <dbReference type="Proteomes" id="UP000230551"/>
    </source>
</evidence>
<reference evidence="3 4" key="1">
    <citation type="journal article" date="2017" name="Infect. Genet. Evol.">
        <title>The new phylogeny of the genus Mycobacterium: The old and the news.</title>
        <authorList>
            <person name="Tortoli E."/>
            <person name="Fedrizzi T."/>
            <person name="Meehan C.J."/>
            <person name="Trovato A."/>
            <person name="Grottola A."/>
            <person name="Giacobazzi E."/>
            <person name="Serpini G.F."/>
            <person name="Tagliazucchi S."/>
            <person name="Fabio A."/>
            <person name="Bettua C."/>
            <person name="Bertorelli R."/>
            <person name="Frascaro F."/>
            <person name="De Sanctis V."/>
            <person name="Pecorari M."/>
            <person name="Jousson O."/>
            <person name="Segata N."/>
            <person name="Cirillo D.M."/>
        </authorList>
    </citation>
    <scope>NUCLEOTIDE SEQUENCE [LARGE SCALE GENOMIC DNA]</scope>
    <source>
        <strain evidence="3 4">CIP1034565</strain>
    </source>
</reference>
<evidence type="ECO:0000313" key="3">
    <source>
        <dbReference type="EMBL" id="PIB75283.1"/>
    </source>
</evidence>
<organism evidence="3 4">
    <name type="scientific">Mycolicibacterium brumae</name>
    <dbReference type="NCBI Taxonomy" id="85968"/>
    <lineage>
        <taxon>Bacteria</taxon>
        <taxon>Bacillati</taxon>
        <taxon>Actinomycetota</taxon>
        <taxon>Actinomycetes</taxon>
        <taxon>Mycobacteriales</taxon>
        <taxon>Mycobacteriaceae</taxon>
        <taxon>Mycolicibacterium</taxon>
    </lineage>
</organism>
<protein>
    <recommendedName>
        <fullName evidence="5">LppI</fullName>
    </recommendedName>
</protein>
<proteinExistence type="predicted"/>
<feature type="compositionally biased region" description="Polar residues" evidence="1">
    <location>
        <begin position="24"/>
        <end position="34"/>
    </location>
</feature>